<feature type="transmembrane region" description="Helical" evidence="6">
    <location>
        <begin position="237"/>
        <end position="260"/>
    </location>
</feature>
<name>A0A0G2J6D9_9EURO</name>
<dbReference type="Proteomes" id="UP000034164">
    <property type="component" value="Unassembled WGS sequence"/>
</dbReference>
<dbReference type="GO" id="GO:0007189">
    <property type="term" value="P:adenylate cyclase-activating G protein-coupled receptor signaling pathway"/>
    <property type="evidence" value="ECO:0007669"/>
    <property type="project" value="TreeGrafter"/>
</dbReference>
<comment type="subcellular location">
    <subcellularLocation>
        <location evidence="1">Membrane</location>
        <topology evidence="1">Multi-pass membrane protein</topology>
    </subcellularLocation>
</comment>
<evidence type="ECO:0000256" key="1">
    <source>
        <dbReference type="ARBA" id="ARBA00004141"/>
    </source>
</evidence>
<organism evidence="8 9">
    <name type="scientific">[Emmonsia] crescens</name>
    <dbReference type="NCBI Taxonomy" id="73230"/>
    <lineage>
        <taxon>Eukaryota</taxon>
        <taxon>Fungi</taxon>
        <taxon>Dikarya</taxon>
        <taxon>Ascomycota</taxon>
        <taxon>Pezizomycotina</taxon>
        <taxon>Eurotiomycetes</taxon>
        <taxon>Eurotiomycetidae</taxon>
        <taxon>Onygenales</taxon>
        <taxon>Ajellomycetaceae</taxon>
        <taxon>Emergomyces</taxon>
    </lineage>
</organism>
<feature type="transmembrane region" description="Helical" evidence="6">
    <location>
        <begin position="145"/>
        <end position="167"/>
    </location>
</feature>
<evidence type="ECO:0000256" key="3">
    <source>
        <dbReference type="ARBA" id="ARBA00022989"/>
    </source>
</evidence>
<dbReference type="SUPFAM" id="SSF81321">
    <property type="entry name" value="Family A G protein-coupled receptor-like"/>
    <property type="match status" value="1"/>
</dbReference>
<dbReference type="OrthoDB" id="100006at2759"/>
<feature type="transmembrane region" description="Helical" evidence="6">
    <location>
        <begin position="275"/>
        <end position="296"/>
    </location>
</feature>
<dbReference type="AlphaFoldDB" id="A0A0G2J6D9"/>
<feature type="transmembrane region" description="Helical" evidence="6">
    <location>
        <begin position="69"/>
        <end position="91"/>
    </location>
</feature>
<evidence type="ECO:0000256" key="5">
    <source>
        <dbReference type="SAM" id="MobiDB-lite"/>
    </source>
</evidence>
<dbReference type="GO" id="GO:0004930">
    <property type="term" value="F:G protein-coupled receptor activity"/>
    <property type="evidence" value="ECO:0007669"/>
    <property type="project" value="TreeGrafter"/>
</dbReference>
<feature type="compositionally biased region" description="Polar residues" evidence="5">
    <location>
        <begin position="351"/>
        <end position="360"/>
    </location>
</feature>
<gene>
    <name evidence="8" type="ORF">EMCG_06783</name>
</gene>
<dbReference type="GO" id="GO:0005886">
    <property type="term" value="C:plasma membrane"/>
    <property type="evidence" value="ECO:0007669"/>
    <property type="project" value="TreeGrafter"/>
</dbReference>
<dbReference type="EMBL" id="LCZI01000234">
    <property type="protein sequence ID" value="KKZ67549.1"/>
    <property type="molecule type" value="Genomic_DNA"/>
</dbReference>
<dbReference type="PANTHER" id="PTHR23112">
    <property type="entry name" value="G PROTEIN-COUPLED RECEPTOR 157-RELATED"/>
    <property type="match status" value="1"/>
</dbReference>
<evidence type="ECO:0000313" key="8">
    <source>
        <dbReference type="EMBL" id="KKZ67549.1"/>
    </source>
</evidence>
<accession>A0A0G2J6D9</accession>
<dbReference type="VEuPathDB" id="FungiDB:EMCG_06783"/>
<feature type="region of interest" description="Disordered" evidence="5">
    <location>
        <begin position="307"/>
        <end position="360"/>
    </location>
</feature>
<dbReference type="Pfam" id="PF11970">
    <property type="entry name" value="GPR_Gpa2_C"/>
    <property type="match status" value="1"/>
</dbReference>
<reference evidence="9" key="1">
    <citation type="journal article" date="2015" name="PLoS Genet.">
        <title>The dynamic genome and transcriptome of the human fungal pathogen Blastomyces and close relative Emmonsia.</title>
        <authorList>
            <person name="Munoz J.F."/>
            <person name="Gauthier G.M."/>
            <person name="Desjardins C.A."/>
            <person name="Gallo J.E."/>
            <person name="Holder J."/>
            <person name="Sullivan T.D."/>
            <person name="Marty A.J."/>
            <person name="Carmen J.C."/>
            <person name="Chen Z."/>
            <person name="Ding L."/>
            <person name="Gujja S."/>
            <person name="Magrini V."/>
            <person name="Misas E."/>
            <person name="Mitreva M."/>
            <person name="Priest M."/>
            <person name="Saif S."/>
            <person name="Whiston E.A."/>
            <person name="Young S."/>
            <person name="Zeng Q."/>
            <person name="Goldman W.E."/>
            <person name="Mardis E.R."/>
            <person name="Taylor J.W."/>
            <person name="McEwen J.G."/>
            <person name="Clay O.K."/>
            <person name="Klein B.S."/>
            <person name="Cuomo C.A."/>
        </authorList>
    </citation>
    <scope>NUCLEOTIDE SEQUENCE [LARGE SCALE GENOMIC DNA]</scope>
    <source>
        <strain evidence="9">UAMH 3008</strain>
    </source>
</reference>
<evidence type="ECO:0000259" key="7">
    <source>
        <dbReference type="Pfam" id="PF11970"/>
    </source>
</evidence>
<comment type="caution">
    <text evidence="8">The sequence shown here is derived from an EMBL/GenBank/DDBJ whole genome shotgun (WGS) entry which is preliminary data.</text>
</comment>
<dbReference type="Gene3D" id="1.20.1070.10">
    <property type="entry name" value="Rhodopsin 7-helix transmembrane proteins"/>
    <property type="match status" value="1"/>
</dbReference>
<dbReference type="PANTHER" id="PTHR23112:SF37">
    <property type="entry name" value="G PROTEIN-COUPLED RECEPTOR GPR1"/>
    <property type="match status" value="1"/>
</dbReference>
<evidence type="ECO:0000256" key="4">
    <source>
        <dbReference type="ARBA" id="ARBA00023136"/>
    </source>
</evidence>
<keyword evidence="2 6" id="KW-0812">Transmembrane</keyword>
<feature type="region of interest" description="Disordered" evidence="5">
    <location>
        <begin position="384"/>
        <end position="438"/>
    </location>
</feature>
<proteinExistence type="predicted"/>
<feature type="transmembrane region" description="Helical" evidence="6">
    <location>
        <begin position="111"/>
        <end position="133"/>
    </location>
</feature>
<evidence type="ECO:0000313" key="9">
    <source>
        <dbReference type="Proteomes" id="UP000034164"/>
    </source>
</evidence>
<dbReference type="InterPro" id="IPR022596">
    <property type="entry name" value="GPR1/2/3_C"/>
</dbReference>
<evidence type="ECO:0000256" key="2">
    <source>
        <dbReference type="ARBA" id="ARBA00022692"/>
    </source>
</evidence>
<feature type="transmembrane region" description="Helical" evidence="6">
    <location>
        <begin position="28"/>
        <end position="49"/>
    </location>
</feature>
<feature type="compositionally biased region" description="Low complexity" evidence="5">
    <location>
        <begin position="405"/>
        <end position="423"/>
    </location>
</feature>
<feature type="transmembrane region" description="Helical" evidence="6">
    <location>
        <begin position="195"/>
        <end position="216"/>
    </location>
</feature>
<keyword evidence="3 6" id="KW-1133">Transmembrane helix</keyword>
<keyword evidence="4 6" id="KW-0472">Membrane</keyword>
<evidence type="ECO:0000256" key="6">
    <source>
        <dbReference type="SAM" id="Phobius"/>
    </source>
</evidence>
<feature type="domain" description="G protein-coupled receptor GPR1/2/3 C-terminal" evidence="7">
    <location>
        <begin position="234"/>
        <end position="300"/>
    </location>
</feature>
<sequence length="438" mass="49115">MSAVELQSRYLPSPRVISPLPDQNRHGMIAVFTCSLLSVIATGSLLAWLTYRLIFWRRYYTRYPGNNQFIVLIFNLLLADLHQASSIMISPHWLRIDMISTYSPVCFAQGWLINFGNVASGLFVLAIAIHTFATVVTRKTLRHGVFVGCVVGLWVFCLILTLIGPALHGRYFFVPTGAWCWIDSKFGDERLYLHYFWIFVTEIGIIIIYPTLFFIIRHRLKTSKEFKGIKGTSRPKFNRVLKIMIIYPIAYIVISLPIAAGRMSMMNGRHPGMPYFYSSGSLLLCSGWVDSILYFLTRRRLLEADIPTENGSDNSQKCDHSYDIPPTIGGGVRGVDHRSKPSPATLKSGRPLQTASSSTDHIIDTVELPEFGQVNQTTRIEIISEPTRTMSSSSSSSSNRQPAGSLPASATTTSTSNTSTLPSQSEKWPKKYQVPWAN</sequence>
<protein>
    <recommendedName>
        <fullName evidence="7">G protein-coupled receptor GPR1/2/3 C-terminal domain-containing protein</fullName>
    </recommendedName>
</protein>